<organism evidence="2 3">
    <name type="scientific">Myotis myotis</name>
    <name type="common">Greater mouse-eared bat</name>
    <name type="synonym">Vespertilio myotis</name>
    <dbReference type="NCBI Taxonomy" id="51298"/>
    <lineage>
        <taxon>Eukaryota</taxon>
        <taxon>Metazoa</taxon>
        <taxon>Chordata</taxon>
        <taxon>Craniata</taxon>
        <taxon>Vertebrata</taxon>
        <taxon>Euteleostomi</taxon>
        <taxon>Mammalia</taxon>
        <taxon>Eutheria</taxon>
        <taxon>Laurasiatheria</taxon>
        <taxon>Chiroptera</taxon>
        <taxon>Yangochiroptera</taxon>
        <taxon>Vespertilionidae</taxon>
        <taxon>Myotis</taxon>
    </lineage>
</organism>
<evidence type="ECO:0000313" key="3">
    <source>
        <dbReference type="Proteomes" id="UP000527355"/>
    </source>
</evidence>
<feature type="compositionally biased region" description="Basic and acidic residues" evidence="1">
    <location>
        <begin position="95"/>
        <end position="111"/>
    </location>
</feature>
<protein>
    <submittedName>
        <fullName evidence="2">Uncharacterized protein</fullName>
    </submittedName>
</protein>
<evidence type="ECO:0000313" key="2">
    <source>
        <dbReference type="EMBL" id="KAF6368978.1"/>
    </source>
</evidence>
<feature type="compositionally biased region" description="Polar residues" evidence="1">
    <location>
        <begin position="112"/>
        <end position="124"/>
    </location>
</feature>
<proteinExistence type="predicted"/>
<keyword evidence="3" id="KW-1185">Reference proteome</keyword>
<gene>
    <name evidence="2" type="ORF">mMyoMyo1_010387</name>
</gene>
<feature type="compositionally biased region" description="Polar residues" evidence="1">
    <location>
        <begin position="44"/>
        <end position="60"/>
    </location>
</feature>
<evidence type="ECO:0000256" key="1">
    <source>
        <dbReference type="SAM" id="MobiDB-lite"/>
    </source>
</evidence>
<feature type="region of interest" description="Disordered" evidence="1">
    <location>
        <begin position="81"/>
        <end position="153"/>
    </location>
</feature>
<dbReference type="Proteomes" id="UP000527355">
    <property type="component" value="Unassembled WGS sequence"/>
</dbReference>
<sequence length="213" mass="23028">MDRKVLLQTPLMQKAHALVRIPATVSMRGTTGPILPSAPRAWTKPSSTSHRPSSLTGTHTASSMLLHTVWARTLISSSRYPARELPRPPAIFSRNPKETETQPQLEEHPETRPSTSAPAPSHQDSPALPCVPVPTSSRGSRPAPQNGLHHIRQRPVEFQVHDTSILPPAEMLTAAAQIPPTTEKSEAFCPCVSLSVLLEALQLSSSSEEGDGQ</sequence>
<accession>A0A7J7Z4F2</accession>
<comment type="caution">
    <text evidence="2">The sequence shown here is derived from an EMBL/GenBank/DDBJ whole genome shotgun (WGS) entry which is preliminary data.</text>
</comment>
<reference evidence="2 3" key="1">
    <citation type="journal article" date="2020" name="Nature">
        <title>Six reference-quality genomes reveal evolution of bat adaptations.</title>
        <authorList>
            <person name="Jebb D."/>
            <person name="Huang Z."/>
            <person name="Pippel M."/>
            <person name="Hughes G.M."/>
            <person name="Lavrichenko K."/>
            <person name="Devanna P."/>
            <person name="Winkler S."/>
            <person name="Jermiin L.S."/>
            <person name="Skirmuntt E.C."/>
            <person name="Katzourakis A."/>
            <person name="Burkitt-Gray L."/>
            <person name="Ray D.A."/>
            <person name="Sullivan K.A.M."/>
            <person name="Roscito J.G."/>
            <person name="Kirilenko B.M."/>
            <person name="Davalos L.M."/>
            <person name="Corthals A.P."/>
            <person name="Power M.L."/>
            <person name="Jones G."/>
            <person name="Ransome R.D."/>
            <person name="Dechmann D.K.N."/>
            <person name="Locatelli A.G."/>
            <person name="Puechmaille S.J."/>
            <person name="Fedrigo O."/>
            <person name="Jarvis E.D."/>
            <person name="Hiller M."/>
            <person name="Vernes S.C."/>
            <person name="Myers E.W."/>
            <person name="Teeling E.C."/>
        </authorList>
    </citation>
    <scope>NUCLEOTIDE SEQUENCE [LARGE SCALE GENOMIC DNA]</scope>
    <source>
        <strain evidence="2">MMyoMyo1</strain>
        <tissue evidence="2">Flight muscle</tissue>
    </source>
</reference>
<feature type="region of interest" description="Disordered" evidence="1">
    <location>
        <begin position="30"/>
        <end position="60"/>
    </location>
</feature>
<dbReference type="EMBL" id="JABWUV010000003">
    <property type="protein sequence ID" value="KAF6368978.1"/>
    <property type="molecule type" value="Genomic_DNA"/>
</dbReference>
<dbReference type="AlphaFoldDB" id="A0A7J7Z4F2"/>
<name>A0A7J7Z4F2_MYOMY</name>